<dbReference type="NCBIfam" id="NF006093">
    <property type="entry name" value="PRK08245.1"/>
    <property type="match status" value="1"/>
</dbReference>
<dbReference type="Pfam" id="PF03737">
    <property type="entry name" value="RraA-like"/>
    <property type="match status" value="1"/>
</dbReference>
<feature type="binding site" evidence="1">
    <location>
        <position position="124"/>
    </location>
    <ligand>
        <name>Mg(2+)</name>
        <dbReference type="ChEBI" id="CHEBI:18420"/>
    </ligand>
</feature>
<name>A0A2V4UMK6_9BURK</name>
<evidence type="ECO:0000256" key="1">
    <source>
        <dbReference type="PIRSR" id="PIRSR605493-1"/>
    </source>
</evidence>
<dbReference type="InterPro" id="IPR005493">
    <property type="entry name" value="RraA/RraA-like"/>
</dbReference>
<dbReference type="EMBL" id="QJSQ01000004">
    <property type="protein sequence ID" value="PYE25477.1"/>
    <property type="molecule type" value="Genomic_DNA"/>
</dbReference>
<dbReference type="Proteomes" id="UP000247772">
    <property type="component" value="Unassembled WGS sequence"/>
</dbReference>
<feature type="binding site" evidence="1">
    <location>
        <position position="123"/>
    </location>
    <ligand>
        <name>substrate</name>
    </ligand>
</feature>
<evidence type="ECO:0000313" key="2">
    <source>
        <dbReference type="EMBL" id="PYE25477.1"/>
    </source>
</evidence>
<keyword evidence="1" id="KW-0479">Metal-binding</keyword>
<dbReference type="SUPFAM" id="SSF89562">
    <property type="entry name" value="RraA-like"/>
    <property type="match status" value="1"/>
</dbReference>
<protein>
    <submittedName>
        <fullName evidence="2">Regulator of RNase E activity RraA</fullName>
    </submittedName>
</protein>
<dbReference type="OrthoDB" id="9805307at2"/>
<comment type="caution">
    <text evidence="2">The sequence shown here is derived from an EMBL/GenBank/DDBJ whole genome shotgun (WGS) entry which is preliminary data.</text>
</comment>
<comment type="cofactor">
    <cofactor evidence="1">
        <name>Mg(2+)</name>
        <dbReference type="ChEBI" id="CHEBI:18420"/>
    </cofactor>
</comment>
<dbReference type="AlphaFoldDB" id="A0A2V4UMK6"/>
<dbReference type="PANTHER" id="PTHR33254:SF16">
    <property type="entry name" value="BLR3842 PROTEIN"/>
    <property type="match status" value="1"/>
</dbReference>
<sequence>MTLDSKSREQLKQISTGTITTILFKHGLRNVWIRGPQHVFGKGQRAVGPAFTMRFIAYREDLCTPNAWSSPKSTRACVEAMPDGCIAVVESGGCLDAGAAGDILCARMQTRGVQALLTDGAVRDAIGIRSLDFDVWASGVASPPAVSFMHFVGWQEPVTCGGVAILPDDIIVADDDGAVVIPAALVEEVLKVGIEQERQEAWILAEVQKGGALAGLYPMSEDTRKRYEQQKS</sequence>
<dbReference type="GO" id="GO:0046872">
    <property type="term" value="F:metal ion binding"/>
    <property type="evidence" value="ECO:0007669"/>
    <property type="project" value="UniProtKB-KW"/>
</dbReference>
<accession>A0A2V4UMK6</accession>
<dbReference type="CDD" id="cd16841">
    <property type="entry name" value="RraA_family"/>
    <property type="match status" value="1"/>
</dbReference>
<keyword evidence="1" id="KW-0460">Magnesium</keyword>
<gene>
    <name evidence="2" type="ORF">C7410_10454</name>
</gene>
<dbReference type="Gene3D" id="3.50.30.40">
    <property type="entry name" value="Ribonuclease E inhibitor RraA/RraA-like"/>
    <property type="match status" value="1"/>
</dbReference>
<reference evidence="2 3" key="1">
    <citation type="submission" date="2018-06" db="EMBL/GenBank/DDBJ databases">
        <title>Genomic Encyclopedia of Type Strains, Phase IV (KMG-V): Genome sequencing to study the core and pangenomes of soil and plant-associated prokaryotes.</title>
        <authorList>
            <person name="Whitman W."/>
        </authorList>
    </citation>
    <scope>NUCLEOTIDE SEQUENCE [LARGE SCALE GENOMIC DNA]</scope>
    <source>
        <strain evidence="2 3">SRCL-318</strain>
    </source>
</reference>
<organism evidence="2 3">
    <name type="scientific">Paraburkholderia silvatlantica</name>
    <dbReference type="NCBI Taxonomy" id="321895"/>
    <lineage>
        <taxon>Bacteria</taxon>
        <taxon>Pseudomonadati</taxon>
        <taxon>Pseudomonadota</taxon>
        <taxon>Betaproteobacteria</taxon>
        <taxon>Burkholderiales</taxon>
        <taxon>Burkholderiaceae</taxon>
        <taxon>Paraburkholderia</taxon>
    </lineage>
</organism>
<feature type="binding site" evidence="1">
    <location>
        <begin position="101"/>
        <end position="104"/>
    </location>
    <ligand>
        <name>substrate</name>
    </ligand>
</feature>
<proteinExistence type="predicted"/>
<dbReference type="RefSeq" id="WP_110854601.1">
    <property type="nucleotide sequence ID" value="NZ_QJSQ01000004.1"/>
</dbReference>
<dbReference type="InterPro" id="IPR036704">
    <property type="entry name" value="RraA/RraA-like_sf"/>
</dbReference>
<dbReference type="PANTHER" id="PTHR33254">
    <property type="entry name" value="4-HYDROXY-4-METHYL-2-OXOGLUTARATE ALDOLASE 3-RELATED"/>
    <property type="match status" value="1"/>
</dbReference>
<evidence type="ECO:0000313" key="3">
    <source>
        <dbReference type="Proteomes" id="UP000247772"/>
    </source>
</evidence>